<proteinExistence type="predicted"/>
<comment type="caution">
    <text evidence="3">The sequence shown here is derived from an EMBL/GenBank/DDBJ whole genome shotgun (WGS) entry which is preliminary data.</text>
</comment>
<name>A0A9P8W283_9HYPO</name>
<feature type="chain" id="PRO_5040273972" description="Apple domain-containing protein" evidence="1">
    <location>
        <begin position="21"/>
        <end position="312"/>
    </location>
</feature>
<keyword evidence="1" id="KW-0732">Signal</keyword>
<evidence type="ECO:0000313" key="4">
    <source>
        <dbReference type="Proteomes" id="UP000777438"/>
    </source>
</evidence>
<feature type="signal peptide" evidence="1">
    <location>
        <begin position="1"/>
        <end position="20"/>
    </location>
</feature>
<protein>
    <recommendedName>
        <fullName evidence="2">Apple domain-containing protein</fullName>
    </recommendedName>
</protein>
<dbReference type="OrthoDB" id="4996666at2759"/>
<feature type="domain" description="Apple" evidence="2">
    <location>
        <begin position="62"/>
        <end position="142"/>
    </location>
</feature>
<gene>
    <name evidence="3" type="ORF">B0T10DRAFT_607870</name>
</gene>
<dbReference type="PROSITE" id="PS50948">
    <property type="entry name" value="PAN"/>
    <property type="match status" value="1"/>
</dbReference>
<evidence type="ECO:0000313" key="3">
    <source>
        <dbReference type="EMBL" id="KAH6887107.1"/>
    </source>
</evidence>
<dbReference type="EMBL" id="JAGPYM010000015">
    <property type="protein sequence ID" value="KAH6887107.1"/>
    <property type="molecule type" value="Genomic_DNA"/>
</dbReference>
<reference evidence="3 4" key="1">
    <citation type="journal article" date="2021" name="Nat. Commun.">
        <title>Genetic determinants of endophytism in the Arabidopsis root mycobiome.</title>
        <authorList>
            <person name="Mesny F."/>
            <person name="Miyauchi S."/>
            <person name="Thiergart T."/>
            <person name="Pickel B."/>
            <person name="Atanasova L."/>
            <person name="Karlsson M."/>
            <person name="Huettel B."/>
            <person name="Barry K.W."/>
            <person name="Haridas S."/>
            <person name="Chen C."/>
            <person name="Bauer D."/>
            <person name="Andreopoulos W."/>
            <person name="Pangilinan J."/>
            <person name="LaButti K."/>
            <person name="Riley R."/>
            <person name="Lipzen A."/>
            <person name="Clum A."/>
            <person name="Drula E."/>
            <person name="Henrissat B."/>
            <person name="Kohler A."/>
            <person name="Grigoriev I.V."/>
            <person name="Martin F.M."/>
            <person name="Hacquard S."/>
        </authorList>
    </citation>
    <scope>NUCLEOTIDE SEQUENCE [LARGE SCALE GENOMIC DNA]</scope>
    <source>
        <strain evidence="3 4">MPI-CAGE-CH-0241</strain>
    </source>
</reference>
<organism evidence="3 4">
    <name type="scientific">Thelonectria olida</name>
    <dbReference type="NCBI Taxonomy" id="1576542"/>
    <lineage>
        <taxon>Eukaryota</taxon>
        <taxon>Fungi</taxon>
        <taxon>Dikarya</taxon>
        <taxon>Ascomycota</taxon>
        <taxon>Pezizomycotina</taxon>
        <taxon>Sordariomycetes</taxon>
        <taxon>Hypocreomycetidae</taxon>
        <taxon>Hypocreales</taxon>
        <taxon>Nectriaceae</taxon>
        <taxon>Thelonectria</taxon>
    </lineage>
</organism>
<accession>A0A9P8W283</accession>
<sequence length="312" mass="34402">MAPNGFLLPLMGLIFGGAQAFNSNETNPTTTFATYVKETTQTSSAVYSAPTLGSGVDDSWNCARGYTEDNTICNEKGAFDKNIQFIESLPISFSECLSTCKADRDCNFFYYEDNLCQTFGDDVASAGFRKGDSKGSWYQNSCFVCARPEERPVRLNFEDGNIEAWLLDRPNDDAFFMDALRIKAPYDGYTTALTLFEVQDSGTGRLEYNDIPISAGRYRLGFVGKNNVQRTASTGTQWGNVNIEVTSVDGDLYDGPVKNGIPLDPGATSGWFSFMIDFVAPIDTTGGIAISVTQTGFMLNWYFDDIYLIKLV</sequence>
<dbReference type="AlphaFoldDB" id="A0A9P8W283"/>
<dbReference type="InterPro" id="IPR003609">
    <property type="entry name" value="Pan_app"/>
</dbReference>
<evidence type="ECO:0000259" key="2">
    <source>
        <dbReference type="PROSITE" id="PS50948"/>
    </source>
</evidence>
<evidence type="ECO:0000256" key="1">
    <source>
        <dbReference type="SAM" id="SignalP"/>
    </source>
</evidence>
<dbReference type="Proteomes" id="UP000777438">
    <property type="component" value="Unassembled WGS sequence"/>
</dbReference>
<keyword evidence="4" id="KW-1185">Reference proteome</keyword>